<dbReference type="InterPro" id="IPR016187">
    <property type="entry name" value="CTDL_fold"/>
</dbReference>
<dbReference type="EMBL" id="LSYV01000015">
    <property type="protein sequence ID" value="KXZ51026.1"/>
    <property type="molecule type" value="Genomic_DNA"/>
</dbReference>
<dbReference type="OrthoDB" id="6133475at2759"/>
<dbReference type="Gene3D" id="3.10.100.10">
    <property type="entry name" value="Mannose-Binding Protein A, subunit A"/>
    <property type="match status" value="1"/>
</dbReference>
<sequence>MGQTLGSPAPAPRPSLATRGRRPPVLRRAAGRSCSSGDGGSDDLSAAAAVAVAALATRLTQRNSPYYATLYSYRENAGANTSTVCLQVRVLPTCTPGKWRCCDTSINKLKVFPAEATCVSLGGHLAAIGSESENNFLINSIIGDLPPGGAINAWFGLRITTATTGAIPGFNTDGTRMSYTPANFQYDRLRSAVRYYMLSCSVASATCAWLYSPGGASDVQPSYVCEFT</sequence>
<comment type="caution">
    <text evidence="3">The sequence shown here is derived from an EMBL/GenBank/DDBJ whole genome shotgun (WGS) entry which is preliminary data.</text>
</comment>
<reference evidence="4" key="1">
    <citation type="journal article" date="2016" name="Nat. Commun.">
        <title>The Gonium pectorale genome demonstrates co-option of cell cycle regulation during the evolution of multicellularity.</title>
        <authorList>
            <person name="Hanschen E.R."/>
            <person name="Marriage T.N."/>
            <person name="Ferris P.J."/>
            <person name="Hamaji T."/>
            <person name="Toyoda A."/>
            <person name="Fujiyama A."/>
            <person name="Neme R."/>
            <person name="Noguchi H."/>
            <person name="Minakuchi Y."/>
            <person name="Suzuki M."/>
            <person name="Kawai-Toyooka H."/>
            <person name="Smith D.R."/>
            <person name="Sparks H."/>
            <person name="Anderson J."/>
            <person name="Bakaric R."/>
            <person name="Luria V."/>
            <person name="Karger A."/>
            <person name="Kirschner M.W."/>
            <person name="Durand P.M."/>
            <person name="Michod R.E."/>
            <person name="Nozaki H."/>
            <person name="Olson B.J."/>
        </authorList>
    </citation>
    <scope>NUCLEOTIDE SEQUENCE [LARGE SCALE GENOMIC DNA]</scope>
    <source>
        <strain evidence="4">NIES-2863</strain>
    </source>
</reference>
<name>A0A150GME4_GONPE</name>
<feature type="domain" description="Pherophorin" evidence="2">
    <location>
        <begin position="60"/>
        <end position="119"/>
    </location>
</feature>
<organism evidence="3 4">
    <name type="scientific">Gonium pectorale</name>
    <name type="common">Green alga</name>
    <dbReference type="NCBI Taxonomy" id="33097"/>
    <lineage>
        <taxon>Eukaryota</taxon>
        <taxon>Viridiplantae</taxon>
        <taxon>Chlorophyta</taxon>
        <taxon>core chlorophytes</taxon>
        <taxon>Chlorophyceae</taxon>
        <taxon>CS clade</taxon>
        <taxon>Chlamydomonadales</taxon>
        <taxon>Volvocaceae</taxon>
        <taxon>Gonium</taxon>
    </lineage>
</organism>
<dbReference type="InterPro" id="IPR024616">
    <property type="entry name" value="Pherophorin"/>
</dbReference>
<evidence type="ECO:0000256" key="1">
    <source>
        <dbReference type="SAM" id="MobiDB-lite"/>
    </source>
</evidence>
<proteinExistence type="predicted"/>
<keyword evidence="4" id="KW-1185">Reference proteome</keyword>
<feature type="compositionally biased region" description="Low complexity" evidence="1">
    <location>
        <begin position="26"/>
        <end position="40"/>
    </location>
</feature>
<gene>
    <name evidence="3" type="ORF">GPECTOR_14g266</name>
</gene>
<dbReference type="Proteomes" id="UP000075714">
    <property type="component" value="Unassembled WGS sequence"/>
</dbReference>
<dbReference type="Pfam" id="PF12499">
    <property type="entry name" value="DUF3707"/>
    <property type="match status" value="1"/>
</dbReference>
<evidence type="ECO:0000313" key="3">
    <source>
        <dbReference type="EMBL" id="KXZ51026.1"/>
    </source>
</evidence>
<dbReference type="InterPro" id="IPR016186">
    <property type="entry name" value="C-type_lectin-like/link_sf"/>
</dbReference>
<dbReference type="AlphaFoldDB" id="A0A150GME4"/>
<evidence type="ECO:0000259" key="2">
    <source>
        <dbReference type="Pfam" id="PF12499"/>
    </source>
</evidence>
<protein>
    <recommendedName>
        <fullName evidence="2">Pherophorin domain-containing protein</fullName>
    </recommendedName>
</protein>
<dbReference type="SUPFAM" id="SSF56436">
    <property type="entry name" value="C-type lectin-like"/>
    <property type="match status" value="1"/>
</dbReference>
<feature type="region of interest" description="Disordered" evidence="1">
    <location>
        <begin position="1"/>
        <end position="40"/>
    </location>
</feature>
<evidence type="ECO:0000313" key="4">
    <source>
        <dbReference type="Proteomes" id="UP000075714"/>
    </source>
</evidence>
<accession>A0A150GME4</accession>